<keyword evidence="6" id="KW-1185">Reference proteome</keyword>
<gene>
    <name evidence="5" type="ORF">ACA1_053260</name>
</gene>
<dbReference type="Proteomes" id="UP000011083">
    <property type="component" value="Unassembled WGS sequence"/>
</dbReference>
<evidence type="ECO:0000313" key="5">
    <source>
        <dbReference type="EMBL" id="ELR20603.1"/>
    </source>
</evidence>
<dbReference type="Gene3D" id="1.10.238.200">
    <property type="entry name" value="Cullin, PONY binding domain"/>
    <property type="match status" value="1"/>
</dbReference>
<protein>
    <recommendedName>
        <fullName evidence="2">Defective in cullin neddylation protein</fullName>
    </recommendedName>
</protein>
<evidence type="ECO:0000256" key="2">
    <source>
        <dbReference type="RuleBase" id="RU410713"/>
    </source>
</evidence>
<feature type="domain" description="DCUN1" evidence="4">
    <location>
        <begin position="64"/>
        <end position="254"/>
    </location>
</feature>
<dbReference type="RefSeq" id="XP_004344006.1">
    <property type="nucleotide sequence ID" value="XM_004343956.1"/>
</dbReference>
<dbReference type="GO" id="GO:0045116">
    <property type="term" value="P:protein neddylation"/>
    <property type="evidence" value="ECO:0007669"/>
    <property type="project" value="TreeGrafter"/>
</dbReference>
<feature type="compositionally biased region" description="Low complexity" evidence="3">
    <location>
        <begin position="38"/>
        <end position="50"/>
    </location>
</feature>
<dbReference type="PANTHER" id="PTHR12281">
    <property type="entry name" value="RP42 RELATED"/>
    <property type="match status" value="1"/>
</dbReference>
<dbReference type="PANTHER" id="PTHR12281:SF12">
    <property type="entry name" value="DEFECTIVE IN CULLIN NEDDYLATION PROTEIN"/>
    <property type="match status" value="1"/>
</dbReference>
<evidence type="ECO:0000259" key="4">
    <source>
        <dbReference type="PROSITE" id="PS51229"/>
    </source>
</evidence>
<dbReference type="STRING" id="1257118.L8H7C8"/>
<dbReference type="EMBL" id="KB007909">
    <property type="protein sequence ID" value="ELR20603.1"/>
    <property type="molecule type" value="Genomic_DNA"/>
</dbReference>
<dbReference type="GO" id="GO:0032182">
    <property type="term" value="F:ubiquitin-like protein binding"/>
    <property type="evidence" value="ECO:0007669"/>
    <property type="project" value="TreeGrafter"/>
</dbReference>
<organism evidence="5 6">
    <name type="scientific">Acanthamoeba castellanii (strain ATCC 30010 / Neff)</name>
    <dbReference type="NCBI Taxonomy" id="1257118"/>
    <lineage>
        <taxon>Eukaryota</taxon>
        <taxon>Amoebozoa</taxon>
        <taxon>Discosea</taxon>
        <taxon>Longamoebia</taxon>
        <taxon>Centramoebida</taxon>
        <taxon>Acanthamoebidae</taxon>
        <taxon>Acanthamoeba</taxon>
    </lineage>
</organism>
<dbReference type="OMA" id="CIAWFRE"/>
<dbReference type="PROSITE" id="PS51229">
    <property type="entry name" value="DCUN1"/>
    <property type="match status" value="1"/>
</dbReference>
<dbReference type="OrthoDB" id="286637at2759"/>
<dbReference type="InterPro" id="IPR042460">
    <property type="entry name" value="DCN1-like_PONY"/>
</dbReference>
<sequence length="265" mass="29835">MGNTKSKKPVKAADRSPVKAELSQPAKDSPRQAPPQNPSAKPSTPSSSKSVGTKASQKEDGQAFSAKRLEEVFNKYKEEGEDEPMIGTTGMEKFCQDLEIDPEDVITLVIAYHLKAQQMGCFTKEEFMKGFEALGLDTLDKIKKHMPKFRAELDDAVTFKNIYRFTFDFSKEPQQKCIDIEIAQVLIGLLLVDRHALASSFLEFLKQQDSYKGLNVDQWTSLLEFCKTIDVNFGNYDENGAWPCVLDEWVTWAKEKKEGEEGADS</sequence>
<proteinExistence type="predicted"/>
<name>L8H7C8_ACACF</name>
<dbReference type="FunFam" id="1.10.238.10:FF:000030">
    <property type="entry name" value="DCN1-like protein"/>
    <property type="match status" value="1"/>
</dbReference>
<evidence type="ECO:0000256" key="3">
    <source>
        <dbReference type="SAM" id="MobiDB-lite"/>
    </source>
</evidence>
<dbReference type="KEGG" id="acan:ACA1_053260"/>
<dbReference type="GO" id="GO:0000151">
    <property type="term" value="C:ubiquitin ligase complex"/>
    <property type="evidence" value="ECO:0007669"/>
    <property type="project" value="TreeGrafter"/>
</dbReference>
<comment type="function">
    <text evidence="2">Neddylation of cullins play an essential role in the regulation of SCF-type complexes activity.</text>
</comment>
<dbReference type="GeneID" id="14921470"/>
<dbReference type="AlphaFoldDB" id="L8H7C8"/>
<evidence type="ECO:0000313" key="6">
    <source>
        <dbReference type="Proteomes" id="UP000011083"/>
    </source>
</evidence>
<dbReference type="GO" id="GO:0097602">
    <property type="term" value="F:cullin family protein binding"/>
    <property type="evidence" value="ECO:0007669"/>
    <property type="project" value="TreeGrafter"/>
</dbReference>
<reference evidence="5 6" key="1">
    <citation type="journal article" date="2013" name="Genome Biol.">
        <title>Genome of Acanthamoeba castellanii highlights extensive lateral gene transfer and early evolution of tyrosine kinase signaling.</title>
        <authorList>
            <person name="Clarke M."/>
            <person name="Lohan A.J."/>
            <person name="Liu B."/>
            <person name="Lagkouvardos I."/>
            <person name="Roy S."/>
            <person name="Zafar N."/>
            <person name="Bertelli C."/>
            <person name="Schilde C."/>
            <person name="Kianianmomeni A."/>
            <person name="Burglin T.R."/>
            <person name="Frech C."/>
            <person name="Turcotte B."/>
            <person name="Kopec K.O."/>
            <person name="Synnott J.M."/>
            <person name="Choo C."/>
            <person name="Paponov I."/>
            <person name="Finkler A."/>
            <person name="Soon Heng Tan C."/>
            <person name="Hutchins A.P."/>
            <person name="Weinmeier T."/>
            <person name="Rattei T."/>
            <person name="Chu J.S."/>
            <person name="Gimenez G."/>
            <person name="Irimia M."/>
            <person name="Rigden D.J."/>
            <person name="Fitzpatrick D.A."/>
            <person name="Lorenzo-Morales J."/>
            <person name="Bateman A."/>
            <person name="Chiu C.H."/>
            <person name="Tang P."/>
            <person name="Hegemann P."/>
            <person name="Fromm H."/>
            <person name="Raoult D."/>
            <person name="Greub G."/>
            <person name="Miranda-Saavedra D."/>
            <person name="Chen N."/>
            <person name="Nash P."/>
            <person name="Ginger M.L."/>
            <person name="Horn M."/>
            <person name="Schaap P."/>
            <person name="Caler L."/>
            <person name="Loftus B."/>
        </authorList>
    </citation>
    <scope>NUCLEOTIDE SEQUENCE [LARGE SCALE GENOMIC DNA]</scope>
    <source>
        <strain evidence="5 6">Neff</strain>
    </source>
</reference>
<dbReference type="Pfam" id="PF03556">
    <property type="entry name" value="Cullin_binding"/>
    <property type="match status" value="1"/>
</dbReference>
<accession>L8H7C8</accession>
<keyword evidence="1" id="KW-0833">Ubl conjugation pathway</keyword>
<dbReference type="Gene3D" id="1.10.238.10">
    <property type="entry name" value="EF-hand"/>
    <property type="match status" value="1"/>
</dbReference>
<feature type="compositionally biased region" description="Basic residues" evidence="3">
    <location>
        <begin position="1"/>
        <end position="10"/>
    </location>
</feature>
<evidence type="ECO:0000256" key="1">
    <source>
        <dbReference type="ARBA" id="ARBA00022786"/>
    </source>
</evidence>
<dbReference type="InterPro" id="IPR014764">
    <property type="entry name" value="DCN-prot"/>
</dbReference>
<dbReference type="GO" id="GO:0031624">
    <property type="term" value="F:ubiquitin conjugating enzyme binding"/>
    <property type="evidence" value="ECO:0007669"/>
    <property type="project" value="TreeGrafter"/>
</dbReference>
<dbReference type="VEuPathDB" id="AmoebaDB:ACA1_053260"/>
<feature type="region of interest" description="Disordered" evidence="3">
    <location>
        <begin position="1"/>
        <end position="64"/>
    </location>
</feature>
<dbReference type="InterPro" id="IPR005176">
    <property type="entry name" value="PONY_dom"/>
</dbReference>